<dbReference type="AlphaFoldDB" id="A0A1M5BXP5"/>
<accession>A0A1M5BXP5</accession>
<dbReference type="Pfam" id="PF12864">
    <property type="entry name" value="DUF3822"/>
    <property type="match status" value="1"/>
</dbReference>
<dbReference type="OrthoDB" id="658622at2"/>
<protein>
    <recommendedName>
        <fullName evidence="3">DUF3822 family protein</fullName>
    </recommendedName>
</protein>
<name>A0A1M5BXP5_9BACE</name>
<evidence type="ECO:0000313" key="1">
    <source>
        <dbReference type="EMBL" id="SHF47185.1"/>
    </source>
</evidence>
<dbReference type="Gene3D" id="3.30.420.250">
    <property type="match status" value="1"/>
</dbReference>
<dbReference type="EMBL" id="FQTV01000009">
    <property type="protein sequence ID" value="SHF47185.1"/>
    <property type="molecule type" value="Genomic_DNA"/>
</dbReference>
<dbReference type="Proteomes" id="UP000184509">
    <property type="component" value="Unassembled WGS sequence"/>
</dbReference>
<keyword evidence="2" id="KW-1185">Reference proteome</keyword>
<evidence type="ECO:0008006" key="3">
    <source>
        <dbReference type="Google" id="ProtNLM"/>
    </source>
</evidence>
<organism evidence="1 2">
    <name type="scientific">Bacteroides luti</name>
    <dbReference type="NCBI Taxonomy" id="1297750"/>
    <lineage>
        <taxon>Bacteria</taxon>
        <taxon>Pseudomonadati</taxon>
        <taxon>Bacteroidota</taxon>
        <taxon>Bacteroidia</taxon>
        <taxon>Bacteroidales</taxon>
        <taxon>Bacteroidaceae</taxon>
        <taxon>Bacteroides</taxon>
    </lineage>
</organism>
<dbReference type="RefSeq" id="WP_073401610.1">
    <property type="nucleotide sequence ID" value="NZ_FQTV01000009.1"/>
</dbReference>
<dbReference type="InterPro" id="IPR024213">
    <property type="entry name" value="DUF3822"/>
</dbReference>
<dbReference type="Gene3D" id="3.30.420.260">
    <property type="match status" value="1"/>
</dbReference>
<evidence type="ECO:0000313" key="2">
    <source>
        <dbReference type="Proteomes" id="UP000184509"/>
    </source>
</evidence>
<dbReference type="CDD" id="cd24013">
    <property type="entry name" value="ASKHA_ATPase_BT3980-like"/>
    <property type="match status" value="1"/>
</dbReference>
<sequence length="278" mass="32351">MTEKLSISPIDLSNTEQCTLSVRLSAEEFSYSIYNPAQEKAYRFFKKDTHENLSMAANVKEAIKENDFLKQAYRKVNVMVVTKKFTLIPFELFEDEQVETILYHSHTRNENEIVLYNILKKANVVVAFAVDKSAHWQILDQFPDAHFYCQASPLTEYLSGRSKQGNNLKMFAYLRKSSVDVMCYDRGKVLLINNFKCSETADIIYYLLYVWKQLDFNQERDELHLMGNSPNKESVANGLKQFVRQLFVISPEKEFSLNELSKVEDIPFDLQILSLCEL</sequence>
<proteinExistence type="predicted"/>
<dbReference type="STRING" id="1297750.SAMN05444405_10928"/>
<gene>
    <name evidence="1" type="ORF">SAMN05444405_10928</name>
</gene>
<reference evidence="2" key="1">
    <citation type="submission" date="2016-11" db="EMBL/GenBank/DDBJ databases">
        <authorList>
            <person name="Varghese N."/>
            <person name="Submissions S."/>
        </authorList>
    </citation>
    <scope>NUCLEOTIDE SEQUENCE [LARGE SCALE GENOMIC DNA]</scope>
    <source>
        <strain evidence="2">DSM 26991</strain>
    </source>
</reference>